<protein>
    <recommendedName>
        <fullName evidence="11">Kinetochore protein SPC25</fullName>
    </recommendedName>
</protein>
<sequence>MDDDTGLSASLEQFEKLKNEMTSFQQIFNSHLTTLQNELNSRKIQFDKTLSELKDHERDLKTTIRKNQELEKRLISLKNDEIDKYDESKAKIEELRNQQDDLLKQKIKFESQINQIESQISISNKELQERKIFIQDQSSINDIDIYLYEKNLGLKILSIDNEAIRFVFNNVDPDDYLREVWFELDAANWNIISTKPVLDPEITKKILYDYFKHKEIGYFWRNMRSELKKKLLSK</sequence>
<dbReference type="Proteomes" id="UP001165120">
    <property type="component" value="Unassembled WGS sequence"/>
</dbReference>
<dbReference type="OrthoDB" id="4056921at2759"/>
<evidence type="ECO:0000256" key="2">
    <source>
        <dbReference type="ARBA" id="ARBA00006379"/>
    </source>
</evidence>
<keyword evidence="15" id="KW-1185">Reference proteome</keyword>
<proteinExistence type="inferred from homology"/>
<organism evidence="14 15">
    <name type="scientific">Candida boidinii</name>
    <name type="common">Yeast</name>
    <dbReference type="NCBI Taxonomy" id="5477"/>
    <lineage>
        <taxon>Eukaryota</taxon>
        <taxon>Fungi</taxon>
        <taxon>Dikarya</taxon>
        <taxon>Ascomycota</taxon>
        <taxon>Saccharomycotina</taxon>
        <taxon>Pichiomycetes</taxon>
        <taxon>Pichiales</taxon>
        <taxon>Pichiaceae</taxon>
        <taxon>Ogataea</taxon>
        <taxon>Ogataea/Candida clade</taxon>
    </lineage>
</organism>
<dbReference type="Pfam" id="PF08234">
    <property type="entry name" value="Spindle_Spc25"/>
    <property type="match status" value="1"/>
</dbReference>
<dbReference type="PANTHER" id="PTHR14281:SF0">
    <property type="entry name" value="KINETOCHORE PROTEIN SPC25"/>
    <property type="match status" value="1"/>
</dbReference>
<dbReference type="PANTHER" id="PTHR14281">
    <property type="entry name" value="KINETOCHORE PROTEIN SPC25-RELATED"/>
    <property type="match status" value="1"/>
</dbReference>
<feature type="domain" description="Chromosome segregation protein Spc25 C-terminal" evidence="13">
    <location>
        <begin position="159"/>
        <end position="228"/>
    </location>
</feature>
<keyword evidence="4 11" id="KW-0158">Chromosome</keyword>
<evidence type="ECO:0000313" key="15">
    <source>
        <dbReference type="Proteomes" id="UP001165120"/>
    </source>
</evidence>
<evidence type="ECO:0000256" key="9">
    <source>
        <dbReference type="ARBA" id="ARBA00023306"/>
    </source>
</evidence>
<reference evidence="14" key="1">
    <citation type="submission" date="2023-04" db="EMBL/GenBank/DDBJ databases">
        <title>Candida boidinii NBRC 10035.</title>
        <authorList>
            <person name="Ichikawa N."/>
            <person name="Sato H."/>
            <person name="Tonouchi N."/>
        </authorList>
    </citation>
    <scope>NUCLEOTIDE SEQUENCE</scope>
    <source>
        <strain evidence="14">NBRC 10035</strain>
    </source>
</reference>
<comment type="caution">
    <text evidence="14">The sequence shown here is derived from an EMBL/GenBank/DDBJ whole genome shotgun (WGS) entry which is preliminary data.</text>
</comment>
<evidence type="ECO:0000256" key="7">
    <source>
        <dbReference type="ARBA" id="ARBA00022838"/>
    </source>
</evidence>
<keyword evidence="9 11" id="KW-0131">Cell cycle</keyword>
<comment type="function">
    <text evidence="1 11">Acts as a component of the essential kinetochore-associated NDC80 complex, which is required for chromosome segregation and spindle checkpoint activity.</text>
</comment>
<keyword evidence="11" id="KW-0539">Nucleus</keyword>
<evidence type="ECO:0000259" key="13">
    <source>
        <dbReference type="Pfam" id="PF08234"/>
    </source>
</evidence>
<keyword evidence="7 11" id="KW-0995">Kinetochore</keyword>
<dbReference type="GO" id="GO:0031262">
    <property type="term" value="C:Ndc80 complex"/>
    <property type="evidence" value="ECO:0007669"/>
    <property type="project" value="InterPro"/>
</dbReference>
<evidence type="ECO:0000256" key="1">
    <source>
        <dbReference type="ARBA" id="ARBA00002772"/>
    </source>
</evidence>
<dbReference type="InterPro" id="IPR045143">
    <property type="entry name" value="Spc25"/>
</dbReference>
<dbReference type="InterPro" id="IPR013255">
    <property type="entry name" value="Spc25_C"/>
</dbReference>
<evidence type="ECO:0000256" key="3">
    <source>
        <dbReference type="ARBA" id="ARBA00011562"/>
    </source>
</evidence>
<comment type="subunit">
    <text evidence="3">Component of the NDC80 complex, which consists of NDC80, NUF2, SPC24 and SPC25.</text>
</comment>
<keyword evidence="10 11" id="KW-0137">Centromere</keyword>
<evidence type="ECO:0000256" key="6">
    <source>
        <dbReference type="ARBA" id="ARBA00022776"/>
    </source>
</evidence>
<feature type="coiled-coil region" evidence="12">
    <location>
        <begin position="53"/>
        <end position="119"/>
    </location>
</feature>
<comment type="subcellular location">
    <subcellularLocation>
        <location evidence="11">Nucleus</location>
    </subcellularLocation>
    <subcellularLocation>
        <location evidence="11">Chromosome</location>
        <location evidence="11">Centromere</location>
        <location evidence="11">Kinetochore</location>
    </subcellularLocation>
</comment>
<dbReference type="GO" id="GO:0051301">
    <property type="term" value="P:cell division"/>
    <property type="evidence" value="ECO:0007669"/>
    <property type="project" value="UniProtKB-UniRule"/>
</dbReference>
<evidence type="ECO:0000256" key="10">
    <source>
        <dbReference type="ARBA" id="ARBA00023328"/>
    </source>
</evidence>
<keyword evidence="6 11" id="KW-0498">Mitosis</keyword>
<evidence type="ECO:0000256" key="11">
    <source>
        <dbReference type="RuleBase" id="RU367150"/>
    </source>
</evidence>
<gene>
    <name evidence="14" type="ORF">Cboi02_000337900</name>
</gene>
<dbReference type="EMBL" id="BSXN01001158">
    <property type="protein sequence ID" value="GME71861.1"/>
    <property type="molecule type" value="Genomic_DNA"/>
</dbReference>
<keyword evidence="8 12" id="KW-0175">Coiled coil</keyword>
<name>A0A9W6T0G1_CANBO</name>
<dbReference type="Gene3D" id="3.30.457.50">
    <property type="entry name" value="Chromosome segregation protein Spc25"/>
    <property type="match status" value="1"/>
</dbReference>
<comment type="similarity">
    <text evidence="2 11">Belongs to the SPC25 family.</text>
</comment>
<accession>A0A9W6T0G1</accession>
<keyword evidence="5 11" id="KW-0132">Cell division</keyword>
<evidence type="ECO:0000256" key="5">
    <source>
        <dbReference type="ARBA" id="ARBA00022618"/>
    </source>
</evidence>
<evidence type="ECO:0000313" key="14">
    <source>
        <dbReference type="EMBL" id="GME71861.1"/>
    </source>
</evidence>
<dbReference type="GO" id="GO:0005634">
    <property type="term" value="C:nucleus"/>
    <property type="evidence" value="ECO:0007669"/>
    <property type="project" value="UniProtKB-SubCell"/>
</dbReference>
<dbReference type="CDD" id="cd23784">
    <property type="entry name" value="RWD_Spc25"/>
    <property type="match status" value="1"/>
</dbReference>
<dbReference type="AlphaFoldDB" id="A0A9W6T0G1"/>
<evidence type="ECO:0000256" key="4">
    <source>
        <dbReference type="ARBA" id="ARBA00022454"/>
    </source>
</evidence>
<evidence type="ECO:0000256" key="12">
    <source>
        <dbReference type="SAM" id="Coils"/>
    </source>
</evidence>
<dbReference type="GO" id="GO:0007059">
    <property type="term" value="P:chromosome segregation"/>
    <property type="evidence" value="ECO:0007669"/>
    <property type="project" value="InterPro"/>
</dbReference>
<evidence type="ECO:0000256" key="8">
    <source>
        <dbReference type="ARBA" id="ARBA00023054"/>
    </source>
</evidence>